<dbReference type="CDD" id="cd06503">
    <property type="entry name" value="ATP-synt_Fo_b"/>
    <property type="match status" value="1"/>
</dbReference>
<dbReference type="GO" id="GO:0005886">
    <property type="term" value="C:plasma membrane"/>
    <property type="evidence" value="ECO:0007669"/>
    <property type="project" value="UniProtKB-SubCell"/>
</dbReference>
<keyword evidence="12" id="KW-1003">Cell membrane</keyword>
<proteinExistence type="inferred from homology"/>
<evidence type="ECO:0000256" key="13">
    <source>
        <dbReference type="RuleBase" id="RU003848"/>
    </source>
</evidence>
<organism evidence="14 15">
    <name type="scientific">Candidatus Nomurabacteria bacterium RIFCSPHIGHO2_01_FULL_39_10</name>
    <dbReference type="NCBI Taxonomy" id="1801733"/>
    <lineage>
        <taxon>Bacteria</taxon>
        <taxon>Candidatus Nomuraibacteriota</taxon>
    </lineage>
</organism>
<comment type="function">
    <text evidence="12">Component of the F(0) channel, it forms part of the peripheral stalk, linking F(1) to F(0).</text>
</comment>
<dbReference type="AlphaFoldDB" id="A0A1F6V6C7"/>
<name>A0A1F6V6C7_9BACT</name>
<evidence type="ECO:0000313" key="15">
    <source>
        <dbReference type="Proteomes" id="UP000178700"/>
    </source>
</evidence>
<dbReference type="EMBL" id="MFTJ01000031">
    <property type="protein sequence ID" value="OGI65069.1"/>
    <property type="molecule type" value="Genomic_DNA"/>
</dbReference>
<dbReference type="GO" id="GO:0012505">
    <property type="term" value="C:endomembrane system"/>
    <property type="evidence" value="ECO:0007669"/>
    <property type="project" value="UniProtKB-SubCell"/>
</dbReference>
<dbReference type="HAMAP" id="MF_01398">
    <property type="entry name" value="ATP_synth_b_bprime"/>
    <property type="match status" value="1"/>
</dbReference>
<evidence type="ECO:0000256" key="12">
    <source>
        <dbReference type="HAMAP-Rule" id="MF_01398"/>
    </source>
</evidence>
<keyword evidence="9 12" id="KW-0066">ATP synthesis</keyword>
<evidence type="ECO:0000256" key="6">
    <source>
        <dbReference type="ARBA" id="ARBA00022989"/>
    </source>
</evidence>
<keyword evidence="7 12" id="KW-0406">Ion transport</keyword>
<comment type="subunit">
    <text evidence="12">F-type ATPases have 2 components, F(1) - the catalytic core - and F(0) - the membrane proton channel. F(1) has five subunits: alpha(3), beta(3), gamma(1), delta(1), epsilon(1). F(0) has three main subunits: a(1), b(2) and c(10-14). The alpha and beta chains form an alternating ring which encloses part of the gamma chain. F(1) is attached to F(0) by a central stalk formed by the gamma and epsilon chains, while a peripheral stalk is formed by the delta and b chains.</text>
</comment>
<accession>A0A1F6V6C7</accession>
<dbReference type="Pfam" id="PF00430">
    <property type="entry name" value="ATP-synt_B"/>
    <property type="match status" value="1"/>
</dbReference>
<keyword evidence="6 12" id="KW-1133">Transmembrane helix</keyword>
<evidence type="ECO:0000256" key="5">
    <source>
        <dbReference type="ARBA" id="ARBA00022781"/>
    </source>
</evidence>
<evidence type="ECO:0000256" key="9">
    <source>
        <dbReference type="ARBA" id="ARBA00023310"/>
    </source>
</evidence>
<gene>
    <name evidence="12" type="primary">atpF</name>
    <name evidence="14" type="ORF">A2642_01660</name>
</gene>
<dbReference type="InterPro" id="IPR050059">
    <property type="entry name" value="ATP_synthase_B_chain"/>
</dbReference>
<feature type="transmembrane region" description="Helical" evidence="12">
    <location>
        <begin position="12"/>
        <end position="34"/>
    </location>
</feature>
<dbReference type="Proteomes" id="UP000178700">
    <property type="component" value="Unassembled WGS sequence"/>
</dbReference>
<evidence type="ECO:0000313" key="14">
    <source>
        <dbReference type="EMBL" id="OGI65069.1"/>
    </source>
</evidence>
<comment type="caution">
    <text evidence="14">The sequence shown here is derived from an EMBL/GenBank/DDBJ whole genome shotgun (WGS) entry which is preliminary data.</text>
</comment>
<evidence type="ECO:0000256" key="11">
    <source>
        <dbReference type="ARBA" id="ARBA00037847"/>
    </source>
</evidence>
<dbReference type="GO" id="GO:0045259">
    <property type="term" value="C:proton-transporting ATP synthase complex"/>
    <property type="evidence" value="ECO:0007669"/>
    <property type="project" value="UniProtKB-KW"/>
</dbReference>
<comment type="subcellular location">
    <subcellularLocation>
        <location evidence="12">Cell membrane</location>
        <topology evidence="12">Single-pass membrane protein</topology>
    </subcellularLocation>
    <subcellularLocation>
        <location evidence="11">Endomembrane system</location>
        <topology evidence="11">Single-pass membrane protein</topology>
    </subcellularLocation>
</comment>
<keyword evidence="5 12" id="KW-0375">Hydrogen ion transport</keyword>
<protein>
    <recommendedName>
        <fullName evidence="12">ATP synthase subunit b</fullName>
    </recommendedName>
    <alternativeName>
        <fullName evidence="12">ATP synthase F(0) sector subunit b</fullName>
    </alternativeName>
    <alternativeName>
        <fullName evidence="12">ATPase subunit I</fullName>
    </alternativeName>
    <alternativeName>
        <fullName evidence="12">F-type ATPase subunit b</fullName>
        <shortName evidence="12">F-ATPase subunit b</shortName>
    </alternativeName>
</protein>
<evidence type="ECO:0000256" key="10">
    <source>
        <dbReference type="ARBA" id="ARBA00025198"/>
    </source>
</evidence>
<evidence type="ECO:0000256" key="2">
    <source>
        <dbReference type="ARBA" id="ARBA00022448"/>
    </source>
</evidence>
<evidence type="ECO:0000256" key="3">
    <source>
        <dbReference type="ARBA" id="ARBA00022547"/>
    </source>
</evidence>
<dbReference type="GO" id="GO:0046933">
    <property type="term" value="F:proton-transporting ATP synthase activity, rotational mechanism"/>
    <property type="evidence" value="ECO:0007669"/>
    <property type="project" value="UniProtKB-UniRule"/>
</dbReference>
<comment type="function">
    <text evidence="10 12">F(1)F(0) ATP synthase produces ATP from ADP in the presence of a proton or sodium gradient. F-type ATPases consist of two structural domains, F(1) containing the extramembraneous catalytic core and F(0) containing the membrane proton channel, linked together by a central stalk and a peripheral stalk. During catalysis, ATP synthesis in the catalytic domain of F(1) is coupled via a rotary mechanism of the central stalk subunits to proton translocation.</text>
</comment>
<reference evidence="14 15" key="1">
    <citation type="journal article" date="2016" name="Nat. Commun.">
        <title>Thousands of microbial genomes shed light on interconnected biogeochemical processes in an aquifer system.</title>
        <authorList>
            <person name="Anantharaman K."/>
            <person name="Brown C.T."/>
            <person name="Hug L.A."/>
            <person name="Sharon I."/>
            <person name="Castelle C.J."/>
            <person name="Probst A.J."/>
            <person name="Thomas B.C."/>
            <person name="Singh A."/>
            <person name="Wilkins M.J."/>
            <person name="Karaoz U."/>
            <person name="Brodie E.L."/>
            <person name="Williams K.H."/>
            <person name="Hubbard S.S."/>
            <person name="Banfield J.F."/>
        </authorList>
    </citation>
    <scope>NUCLEOTIDE SEQUENCE [LARGE SCALE GENOMIC DNA]</scope>
</reference>
<evidence type="ECO:0000256" key="8">
    <source>
        <dbReference type="ARBA" id="ARBA00023136"/>
    </source>
</evidence>
<dbReference type="GO" id="GO:0046961">
    <property type="term" value="F:proton-transporting ATPase activity, rotational mechanism"/>
    <property type="evidence" value="ECO:0007669"/>
    <property type="project" value="TreeGrafter"/>
</dbReference>
<evidence type="ECO:0000256" key="4">
    <source>
        <dbReference type="ARBA" id="ARBA00022692"/>
    </source>
</evidence>
<keyword evidence="3 12" id="KW-0138">CF(0)</keyword>
<dbReference type="PANTHER" id="PTHR33445:SF1">
    <property type="entry name" value="ATP SYNTHASE SUBUNIT B"/>
    <property type="match status" value="1"/>
</dbReference>
<evidence type="ECO:0000256" key="7">
    <source>
        <dbReference type="ARBA" id="ARBA00023065"/>
    </source>
</evidence>
<keyword evidence="4 12" id="KW-0812">Transmembrane</keyword>
<dbReference type="PANTHER" id="PTHR33445">
    <property type="entry name" value="ATP SYNTHASE SUBUNIT B', CHLOROPLASTIC"/>
    <property type="match status" value="1"/>
</dbReference>
<sequence>MQEFIETFHIDWKLMIAQLFNFGIVFLAFYLLAAKPLRKLMKERGEVIAKGLADSKKAEDLLLQAKKESEQNIIKLRQISIESKKESTKELSQLREEHLAIIKADNDKWVKERVVQMEIDKKTIVESVKKDIVSLAVLMAQKLIGKTDHKFEEKEIKELHNLLDK</sequence>
<keyword evidence="2 12" id="KW-0813">Transport</keyword>
<evidence type="ECO:0000256" key="1">
    <source>
        <dbReference type="ARBA" id="ARBA00005513"/>
    </source>
</evidence>
<dbReference type="InterPro" id="IPR002146">
    <property type="entry name" value="ATP_synth_b/b'su_bac/chlpt"/>
</dbReference>
<keyword evidence="8 12" id="KW-0472">Membrane</keyword>
<comment type="similarity">
    <text evidence="1 12 13">Belongs to the ATPase B chain family.</text>
</comment>